<dbReference type="EMBL" id="CP001050">
    <property type="protein sequence ID" value="ACF30568.1"/>
    <property type="molecule type" value="Genomic_DNA"/>
</dbReference>
<reference evidence="2 4" key="1">
    <citation type="journal article" date="2008" name="J. Bacteriol.">
        <title>Complete genome sequence of Neisseria gonorrhoeae NCCP11945.</title>
        <authorList>
            <person name="Chung G.T."/>
            <person name="Yoo J.S."/>
            <person name="Oh H.B."/>
            <person name="Lee Y.S."/>
            <person name="Cha S.H."/>
            <person name="Kim S.J."/>
            <person name="Yoo C.K."/>
        </authorList>
    </citation>
    <scope>NUCLEOTIDE SEQUENCE [LARGE SCALE GENOMIC DNA]</scope>
    <source>
        <strain evidence="2 4">NCCP11945</strain>
    </source>
</reference>
<feature type="region of interest" description="Disordered" evidence="1">
    <location>
        <begin position="156"/>
        <end position="178"/>
    </location>
</feature>
<dbReference type="KEGG" id="ngk:NGK_1942"/>
<evidence type="ECO:0000313" key="4">
    <source>
        <dbReference type="Proteomes" id="UP000002564"/>
    </source>
</evidence>
<dbReference type="Proteomes" id="UP000002564">
    <property type="component" value="Chromosome"/>
</dbReference>
<evidence type="ECO:0000313" key="2">
    <source>
        <dbReference type="EMBL" id="ACF30568.1"/>
    </source>
</evidence>
<gene>
    <name evidence="3" type="ordered locus">NGK_1449</name>
    <name evidence="2" type="ordered locus">NGK_1942</name>
</gene>
<dbReference type="HOGENOM" id="CLU_1664445_0_0_4"/>
<dbReference type="EMBL" id="CP001050">
    <property type="protein sequence ID" value="ACF31296.1"/>
    <property type="molecule type" value="Genomic_DNA"/>
</dbReference>
<evidence type="ECO:0000256" key="1">
    <source>
        <dbReference type="SAM" id="MobiDB-lite"/>
    </source>
</evidence>
<organism evidence="2 4">
    <name type="scientific">Neisseria gonorrhoeae (strain NCCP11945)</name>
    <dbReference type="NCBI Taxonomy" id="521006"/>
    <lineage>
        <taxon>Bacteria</taxon>
        <taxon>Pseudomonadati</taxon>
        <taxon>Pseudomonadota</taxon>
        <taxon>Betaproteobacteria</taxon>
        <taxon>Neisseriales</taxon>
        <taxon>Neisseriaceae</taxon>
        <taxon>Neisseria</taxon>
    </lineage>
</organism>
<sequence length="178" mass="20100">MKTALKRKFERKYGMTVRNTQTETVRTEAAPQQGGNTNPGYYKNRAFECVGFAQYLNFNLGNAFKYIWRHKEKGGREDLEKALRYLERQRADAPKFKKLKCRRYEKMYAGLKDCGFDGGTEAALLAVISAAYYIRDGEDNFAWAAACVEDLLEKMPPEAGRAPHPESPMPPETAGGGI</sequence>
<dbReference type="AlphaFoldDB" id="B4RJ95"/>
<dbReference type="KEGG" id="ngk:NGK_1449"/>
<dbReference type="InterPro" id="IPR021739">
    <property type="entry name" value="SaV-like"/>
</dbReference>
<name>B4RJ95_NEIG2</name>
<accession>B4RJ95</accession>
<proteinExistence type="predicted"/>
<protein>
    <submittedName>
        <fullName evidence="2">Putative phage associated protein</fullName>
    </submittedName>
</protein>
<dbReference type="Pfam" id="PF11753">
    <property type="entry name" value="DUF3310"/>
    <property type="match status" value="1"/>
</dbReference>
<evidence type="ECO:0000313" key="3">
    <source>
        <dbReference type="EMBL" id="ACF31296.1"/>
    </source>
</evidence>